<dbReference type="Gene3D" id="3.40.50.11350">
    <property type="match status" value="1"/>
</dbReference>
<feature type="transmembrane region" description="Helical" evidence="4">
    <location>
        <begin position="12"/>
        <end position="30"/>
    </location>
</feature>
<keyword evidence="4" id="KW-0812">Transmembrane</keyword>
<evidence type="ECO:0008006" key="7">
    <source>
        <dbReference type="Google" id="ProtNLM"/>
    </source>
</evidence>
<keyword evidence="4" id="KW-0472">Membrane</keyword>
<dbReference type="AlphaFoldDB" id="A0A8H4RCY7"/>
<name>A0A8H4RCY7_9HELO</name>
<sequence>MALQLPPGVNRRYAALAAIALGAIWLWVAFDRPYKFPDHIAWNIYSNRPLSGQTTEVRDVFDFPPLESESIKSICGETQWNQSVVFTCDKSVGGIGNLRNSILNCVRYAISAGASLVVPSIVLRNTSDISQIRTGVETDMSYMFDTQHFLDSIRLSCPSLQIHSSINDIKDFENAHEVISLLPESLVEHVPATGLPEPEAWRSQFYTWLEQYSTPEVTGPMIINLGRSYLQYPIYSDAKLFALSFGSILKFRSDVRVLAVKTLQSLADTYFLTLDLTQDILPNAFFGAHLRTEKDAVEGWPAPDWIYSRFETQSRVYLEQAPRSSSSVIYVASGDLNEVAKFAHNASTSPNNYSVTTKFDLLKGKDLEELQALKWDQQALVDFLVMLKASDFAGIGHSSFAWNVALKRHVLATNKKHLDGPQMLSDELSQIYGNIRGYPEYAACLWP</sequence>
<evidence type="ECO:0000256" key="2">
    <source>
        <dbReference type="ARBA" id="ARBA00023253"/>
    </source>
</evidence>
<keyword evidence="3" id="KW-0119">Carbohydrate metabolism</keyword>
<proteinExistence type="predicted"/>
<dbReference type="GO" id="GO:0006004">
    <property type="term" value="P:fucose metabolic process"/>
    <property type="evidence" value="ECO:0007669"/>
    <property type="project" value="UniProtKB-KW"/>
</dbReference>
<dbReference type="InterPro" id="IPR019378">
    <property type="entry name" value="GDP-Fuc_O-FucTrfase"/>
</dbReference>
<comment type="caution">
    <text evidence="5">The sequence shown here is derived from an EMBL/GenBank/DDBJ whole genome shotgun (WGS) entry which is preliminary data.</text>
</comment>
<evidence type="ECO:0000313" key="5">
    <source>
        <dbReference type="EMBL" id="KAF4627046.1"/>
    </source>
</evidence>
<dbReference type="CDD" id="cd11296">
    <property type="entry name" value="O-FucT_like"/>
    <property type="match status" value="1"/>
</dbReference>
<accession>A0A8H4RCY7</accession>
<gene>
    <name evidence="5" type="ORF">G7Y89_g11106</name>
</gene>
<evidence type="ECO:0000256" key="3">
    <source>
        <dbReference type="ARBA" id="ARBA00023277"/>
    </source>
</evidence>
<keyword evidence="2" id="KW-0294">Fucose metabolism</keyword>
<dbReference type="GO" id="GO:0016740">
    <property type="term" value="F:transferase activity"/>
    <property type="evidence" value="ECO:0007669"/>
    <property type="project" value="UniProtKB-KW"/>
</dbReference>
<dbReference type="Proteomes" id="UP000566819">
    <property type="component" value="Unassembled WGS sequence"/>
</dbReference>
<evidence type="ECO:0000313" key="6">
    <source>
        <dbReference type="Proteomes" id="UP000566819"/>
    </source>
</evidence>
<dbReference type="Pfam" id="PF10250">
    <property type="entry name" value="O-FucT"/>
    <property type="match status" value="1"/>
</dbReference>
<evidence type="ECO:0000256" key="1">
    <source>
        <dbReference type="ARBA" id="ARBA00022679"/>
    </source>
</evidence>
<evidence type="ECO:0000256" key="4">
    <source>
        <dbReference type="SAM" id="Phobius"/>
    </source>
</evidence>
<dbReference type="OrthoDB" id="20368at2759"/>
<organism evidence="5 6">
    <name type="scientific">Cudoniella acicularis</name>
    <dbReference type="NCBI Taxonomy" id="354080"/>
    <lineage>
        <taxon>Eukaryota</taxon>
        <taxon>Fungi</taxon>
        <taxon>Dikarya</taxon>
        <taxon>Ascomycota</taxon>
        <taxon>Pezizomycotina</taxon>
        <taxon>Leotiomycetes</taxon>
        <taxon>Helotiales</taxon>
        <taxon>Tricladiaceae</taxon>
        <taxon>Cudoniella</taxon>
    </lineage>
</organism>
<keyword evidence="6" id="KW-1185">Reference proteome</keyword>
<dbReference type="EMBL" id="JAAMPI010001037">
    <property type="protein sequence ID" value="KAF4627046.1"/>
    <property type="molecule type" value="Genomic_DNA"/>
</dbReference>
<reference evidence="5 6" key="1">
    <citation type="submission" date="2020-03" db="EMBL/GenBank/DDBJ databases">
        <title>Draft Genome Sequence of Cudoniella acicularis.</title>
        <authorList>
            <person name="Buettner E."/>
            <person name="Kellner H."/>
        </authorList>
    </citation>
    <scope>NUCLEOTIDE SEQUENCE [LARGE SCALE GENOMIC DNA]</scope>
    <source>
        <strain evidence="5 6">DSM 108380</strain>
    </source>
</reference>
<protein>
    <recommendedName>
        <fullName evidence="7">Alternative oxidase</fullName>
    </recommendedName>
</protein>
<keyword evidence="4" id="KW-1133">Transmembrane helix</keyword>
<keyword evidence="1" id="KW-0808">Transferase</keyword>